<protein>
    <submittedName>
        <fullName evidence="1">Uncharacterized protein</fullName>
    </submittedName>
</protein>
<evidence type="ECO:0000313" key="2">
    <source>
        <dbReference type="Proteomes" id="UP000269945"/>
    </source>
</evidence>
<gene>
    <name evidence="1" type="ORF">BN2614_LOCUS2</name>
</gene>
<dbReference type="AlphaFoldDB" id="A0A9X9Q233"/>
<name>A0A9X9Q233_GULGU</name>
<comment type="caution">
    <text evidence="1">The sequence shown here is derived from an EMBL/GenBank/DDBJ whole genome shotgun (WGS) entry which is preliminary data.</text>
</comment>
<keyword evidence="2" id="KW-1185">Reference proteome</keyword>
<sequence length="29" mass="3376">MQYEILTAITLLSRRSNQDKVRNSTAPRL</sequence>
<accession>A0A9X9Q233</accession>
<dbReference type="Proteomes" id="UP000269945">
    <property type="component" value="Unassembled WGS sequence"/>
</dbReference>
<proteinExistence type="predicted"/>
<dbReference type="EMBL" id="CYRY02022069">
    <property type="protein sequence ID" value="VCW97522.1"/>
    <property type="molecule type" value="Genomic_DNA"/>
</dbReference>
<organism evidence="1 2">
    <name type="scientific">Gulo gulo</name>
    <name type="common">Wolverine</name>
    <name type="synonym">Gluton</name>
    <dbReference type="NCBI Taxonomy" id="48420"/>
    <lineage>
        <taxon>Eukaryota</taxon>
        <taxon>Metazoa</taxon>
        <taxon>Chordata</taxon>
        <taxon>Craniata</taxon>
        <taxon>Vertebrata</taxon>
        <taxon>Euteleostomi</taxon>
        <taxon>Mammalia</taxon>
        <taxon>Eutheria</taxon>
        <taxon>Laurasiatheria</taxon>
        <taxon>Carnivora</taxon>
        <taxon>Caniformia</taxon>
        <taxon>Musteloidea</taxon>
        <taxon>Mustelidae</taxon>
        <taxon>Guloninae</taxon>
        <taxon>Gulo</taxon>
    </lineage>
</organism>
<evidence type="ECO:0000313" key="1">
    <source>
        <dbReference type="EMBL" id="VCW97522.1"/>
    </source>
</evidence>
<reference evidence="1 2" key="1">
    <citation type="submission" date="2018-10" db="EMBL/GenBank/DDBJ databases">
        <authorList>
            <person name="Ekblom R."/>
            <person name="Jareborg N."/>
        </authorList>
    </citation>
    <scope>NUCLEOTIDE SEQUENCE [LARGE SCALE GENOMIC DNA]</scope>
    <source>
        <tissue evidence="1">Muscle</tissue>
    </source>
</reference>